<keyword evidence="2" id="KW-1185">Reference proteome</keyword>
<organism evidence="1 2">
    <name type="scientific">Ixodes persulcatus</name>
    <name type="common">Taiga tick</name>
    <dbReference type="NCBI Taxonomy" id="34615"/>
    <lineage>
        <taxon>Eukaryota</taxon>
        <taxon>Metazoa</taxon>
        <taxon>Ecdysozoa</taxon>
        <taxon>Arthropoda</taxon>
        <taxon>Chelicerata</taxon>
        <taxon>Arachnida</taxon>
        <taxon>Acari</taxon>
        <taxon>Parasitiformes</taxon>
        <taxon>Ixodida</taxon>
        <taxon>Ixodoidea</taxon>
        <taxon>Ixodidae</taxon>
        <taxon>Ixodinae</taxon>
        <taxon>Ixodes</taxon>
    </lineage>
</organism>
<comment type="caution">
    <text evidence="1">The sequence shown here is derived from an EMBL/GenBank/DDBJ whole genome shotgun (WGS) entry which is preliminary data.</text>
</comment>
<gene>
    <name evidence="1" type="ORF">HPB47_026222</name>
</gene>
<name>A0AC60PZC0_IXOPE</name>
<evidence type="ECO:0000313" key="2">
    <source>
        <dbReference type="Proteomes" id="UP000805193"/>
    </source>
</evidence>
<dbReference type="EMBL" id="JABSTQ010009694">
    <property type="protein sequence ID" value="KAG0426692.1"/>
    <property type="molecule type" value="Genomic_DNA"/>
</dbReference>
<dbReference type="Proteomes" id="UP000805193">
    <property type="component" value="Unassembled WGS sequence"/>
</dbReference>
<sequence>MTFLCQHDVGPQCIPGGSEGNYLMFSSASSGSEPNNRKFSPCSVDFISAILHDMLSNQGSRENCLIGRAAGSLWTRGDVRVHALRTPPRFAAPDLADRDRTNRTPSPKGSGAARDDTETPLLTPMGLLRKRNAPHLVPANAESGGSICGNTIREGDEECDCGFTEDECRNKCCFSPSNPHKAKGCTLTPNVICRKFLHPPLITRDVTFDVTRVTSDVTMAMREEEEVCLGGDCQGSICLQFGFVGCQGTGKDYTPQQMCLIHCRANGKTCFL</sequence>
<reference evidence="1 2" key="1">
    <citation type="journal article" date="2020" name="Cell">
        <title>Large-Scale Comparative Analyses of Tick Genomes Elucidate Their Genetic Diversity and Vector Capacities.</title>
        <authorList>
            <consortium name="Tick Genome and Microbiome Consortium (TIGMIC)"/>
            <person name="Jia N."/>
            <person name="Wang J."/>
            <person name="Shi W."/>
            <person name="Du L."/>
            <person name="Sun Y."/>
            <person name="Zhan W."/>
            <person name="Jiang J.F."/>
            <person name="Wang Q."/>
            <person name="Zhang B."/>
            <person name="Ji P."/>
            <person name="Bell-Sakyi L."/>
            <person name="Cui X.M."/>
            <person name="Yuan T.T."/>
            <person name="Jiang B.G."/>
            <person name="Yang W.F."/>
            <person name="Lam T.T."/>
            <person name="Chang Q.C."/>
            <person name="Ding S.J."/>
            <person name="Wang X.J."/>
            <person name="Zhu J.G."/>
            <person name="Ruan X.D."/>
            <person name="Zhao L."/>
            <person name="Wei J.T."/>
            <person name="Ye R.Z."/>
            <person name="Que T.C."/>
            <person name="Du C.H."/>
            <person name="Zhou Y.H."/>
            <person name="Cheng J.X."/>
            <person name="Dai P.F."/>
            <person name="Guo W.B."/>
            <person name="Han X.H."/>
            <person name="Huang E.J."/>
            <person name="Li L.F."/>
            <person name="Wei W."/>
            <person name="Gao Y.C."/>
            <person name="Liu J.Z."/>
            <person name="Shao H.Z."/>
            <person name="Wang X."/>
            <person name="Wang C.C."/>
            <person name="Yang T.C."/>
            <person name="Huo Q.B."/>
            <person name="Li W."/>
            <person name="Chen H.Y."/>
            <person name="Chen S.E."/>
            <person name="Zhou L.G."/>
            <person name="Ni X.B."/>
            <person name="Tian J.H."/>
            <person name="Sheng Y."/>
            <person name="Liu T."/>
            <person name="Pan Y.S."/>
            <person name="Xia L.Y."/>
            <person name="Li J."/>
            <person name="Zhao F."/>
            <person name="Cao W.C."/>
        </authorList>
    </citation>
    <scope>NUCLEOTIDE SEQUENCE [LARGE SCALE GENOMIC DNA]</scope>
    <source>
        <strain evidence="1">Iper-2018</strain>
    </source>
</reference>
<proteinExistence type="predicted"/>
<accession>A0AC60PZC0</accession>
<protein>
    <submittedName>
        <fullName evidence="1">Uncharacterized protein</fullName>
    </submittedName>
</protein>
<evidence type="ECO:0000313" key="1">
    <source>
        <dbReference type="EMBL" id="KAG0426692.1"/>
    </source>
</evidence>